<dbReference type="AlphaFoldDB" id="S9W168"/>
<dbReference type="RefSeq" id="XP_013022919.1">
    <property type="nucleotide sequence ID" value="XM_013167465.1"/>
</dbReference>
<keyword evidence="2" id="KW-0813">Transport</keyword>
<dbReference type="GO" id="GO:0005886">
    <property type="term" value="C:plasma membrane"/>
    <property type="evidence" value="ECO:0007669"/>
    <property type="project" value="TreeGrafter"/>
</dbReference>
<dbReference type="InterPro" id="IPR011701">
    <property type="entry name" value="MFS"/>
</dbReference>
<feature type="transmembrane region" description="Helical" evidence="7">
    <location>
        <begin position="502"/>
        <end position="523"/>
    </location>
</feature>
<dbReference type="HOGENOM" id="CLU_008455_11_6_1"/>
<evidence type="ECO:0000259" key="8">
    <source>
        <dbReference type="PROSITE" id="PS50850"/>
    </source>
</evidence>
<sequence>MEFVSLCTGKKFKKQCAKVHGRIIGDVSVYGPNSDTFYSGGYYNIPGEEQWFLNVMKDIRAHNVIEGKINAKKSKRYLVTWDGPDDPLNPRNWSRIKKWWIIIQICIITITVTFSSSVYSAGVPNVAQTFHSSIPVASLGTCTYLVGFAMGSLPFAPLSGIYGRLIVYIITLLIFTLFQIGGGVAQNIWVIPIIRYFQGFFGSTPLANSLGTVSDIYSPVEYTFTVPVVCAFPFLGPVIGPIIGDFIAQSHLGWRWTFWITMILSGSVVLLIMFTLPETHANTILYYKARYLRELTKNPLWYSGNEKQRDPKRAIVRAFTNSISLLISEPIVVCFTLYVTILFVIVYINFESYPVVYSQYNFNQGEQGLSFIGIGIGIVLAASFTPITYYKYSKAYKKMNGKVPPEYRIYPLFIGCFLLPIGLFWFAWTCYPNRIHWIVPMISSVFFGASLLVIFSTMFTYFVDTYQSMAPNAMAAATLVRYLASGGMTMVARPMYHNLGNHWATTVLGFISAAMIPIPFVFFKYGQKIRSHSKYASKG</sequence>
<proteinExistence type="inferred from homology"/>
<dbReference type="CDD" id="cd17323">
    <property type="entry name" value="MFS_Tpo1_MDR_like"/>
    <property type="match status" value="1"/>
</dbReference>
<dbReference type="InterPro" id="IPR020846">
    <property type="entry name" value="MFS_dom"/>
</dbReference>
<feature type="transmembrane region" description="Helical" evidence="7">
    <location>
        <begin position="475"/>
        <end position="496"/>
    </location>
</feature>
<protein>
    <submittedName>
        <fullName evidence="9">MFS transporter</fullName>
    </submittedName>
</protein>
<feature type="transmembrane region" description="Helical" evidence="7">
    <location>
        <begin position="134"/>
        <end position="153"/>
    </location>
</feature>
<keyword evidence="4 7" id="KW-1133">Transmembrane helix</keyword>
<dbReference type="OrthoDB" id="3936150at2759"/>
<dbReference type="PROSITE" id="PS50850">
    <property type="entry name" value="MFS"/>
    <property type="match status" value="1"/>
</dbReference>
<feature type="transmembrane region" description="Helical" evidence="7">
    <location>
        <begin position="434"/>
        <end position="463"/>
    </location>
</feature>
<dbReference type="eggNOG" id="KOG0255">
    <property type="taxonomic scope" value="Eukaryota"/>
</dbReference>
<comment type="similarity">
    <text evidence="6">Belongs to the major facilitator superfamily. CAR1 family.</text>
</comment>
<dbReference type="GeneID" id="25039295"/>
<dbReference type="STRING" id="653667.S9W168"/>
<evidence type="ECO:0000256" key="7">
    <source>
        <dbReference type="SAM" id="Phobius"/>
    </source>
</evidence>
<feature type="transmembrane region" description="Helical" evidence="7">
    <location>
        <begin position="99"/>
        <end position="122"/>
    </location>
</feature>
<dbReference type="SUPFAM" id="SSF103473">
    <property type="entry name" value="MFS general substrate transporter"/>
    <property type="match status" value="1"/>
</dbReference>
<feature type="transmembrane region" description="Helical" evidence="7">
    <location>
        <begin position="409"/>
        <end position="428"/>
    </location>
</feature>
<evidence type="ECO:0000256" key="4">
    <source>
        <dbReference type="ARBA" id="ARBA00022989"/>
    </source>
</evidence>
<feature type="transmembrane region" description="Helical" evidence="7">
    <location>
        <begin position="222"/>
        <end position="244"/>
    </location>
</feature>
<keyword evidence="10" id="KW-1185">Reference proteome</keyword>
<dbReference type="FunFam" id="1.20.1250.20:FF:000082">
    <property type="entry name" value="MFS multidrug transporter, putative"/>
    <property type="match status" value="1"/>
</dbReference>
<dbReference type="Gene3D" id="1.20.1250.20">
    <property type="entry name" value="MFS general substrate transporter like domains"/>
    <property type="match status" value="1"/>
</dbReference>
<feature type="domain" description="Major facilitator superfamily (MFS) profile" evidence="8">
    <location>
        <begin position="101"/>
        <end position="529"/>
    </location>
</feature>
<dbReference type="EMBL" id="KE546989">
    <property type="protein sequence ID" value="EPY52254.1"/>
    <property type="molecule type" value="Genomic_DNA"/>
</dbReference>
<gene>
    <name evidence="9" type="ORF">SPOG_04982</name>
</gene>
<feature type="transmembrane region" description="Helical" evidence="7">
    <location>
        <begin position="368"/>
        <end position="389"/>
    </location>
</feature>
<organism evidence="9 10">
    <name type="scientific">Schizosaccharomyces cryophilus (strain OY26 / ATCC MYA-4695 / CBS 11777 / NBRC 106824 / NRRL Y48691)</name>
    <name type="common">Fission yeast</name>
    <dbReference type="NCBI Taxonomy" id="653667"/>
    <lineage>
        <taxon>Eukaryota</taxon>
        <taxon>Fungi</taxon>
        <taxon>Dikarya</taxon>
        <taxon>Ascomycota</taxon>
        <taxon>Taphrinomycotina</taxon>
        <taxon>Schizosaccharomycetes</taxon>
        <taxon>Schizosaccharomycetales</taxon>
        <taxon>Schizosaccharomycetaceae</taxon>
        <taxon>Schizosaccharomyces</taxon>
    </lineage>
</organism>
<keyword evidence="5 7" id="KW-0472">Membrane</keyword>
<evidence type="ECO:0000256" key="3">
    <source>
        <dbReference type="ARBA" id="ARBA00022692"/>
    </source>
</evidence>
<dbReference type="Pfam" id="PF07690">
    <property type="entry name" value="MFS_1"/>
    <property type="match status" value="1"/>
</dbReference>
<evidence type="ECO:0000256" key="2">
    <source>
        <dbReference type="ARBA" id="ARBA00022448"/>
    </source>
</evidence>
<evidence type="ECO:0000313" key="10">
    <source>
        <dbReference type="Proteomes" id="UP000015464"/>
    </source>
</evidence>
<dbReference type="PANTHER" id="PTHR23502:SF47">
    <property type="entry name" value="MAJOR FACILITATOR SUPERFAMILY (MFS) PROFILE DOMAIN-CONTAINING PROTEIN-RELATED"/>
    <property type="match status" value="1"/>
</dbReference>
<evidence type="ECO:0000256" key="5">
    <source>
        <dbReference type="ARBA" id="ARBA00023136"/>
    </source>
</evidence>
<comment type="subcellular location">
    <subcellularLocation>
        <location evidence="1">Membrane</location>
        <topology evidence="1">Multi-pass membrane protein</topology>
    </subcellularLocation>
</comment>
<keyword evidence="3 7" id="KW-0812">Transmembrane</keyword>
<dbReference type="InterPro" id="IPR036259">
    <property type="entry name" value="MFS_trans_sf"/>
</dbReference>
<dbReference type="GO" id="GO:0022857">
    <property type="term" value="F:transmembrane transporter activity"/>
    <property type="evidence" value="ECO:0007669"/>
    <property type="project" value="InterPro"/>
</dbReference>
<dbReference type="PANTHER" id="PTHR23502">
    <property type="entry name" value="MAJOR FACILITATOR SUPERFAMILY"/>
    <property type="match status" value="1"/>
</dbReference>
<reference evidence="9 10" key="1">
    <citation type="journal article" date="2011" name="Science">
        <title>Comparative functional genomics of the fission yeasts.</title>
        <authorList>
            <person name="Rhind N."/>
            <person name="Chen Z."/>
            <person name="Yassour M."/>
            <person name="Thompson D.A."/>
            <person name="Haas B.J."/>
            <person name="Habib N."/>
            <person name="Wapinski I."/>
            <person name="Roy S."/>
            <person name="Lin M.F."/>
            <person name="Heiman D.I."/>
            <person name="Young S.K."/>
            <person name="Furuya K."/>
            <person name="Guo Y."/>
            <person name="Pidoux A."/>
            <person name="Chen H.M."/>
            <person name="Robbertse B."/>
            <person name="Goldberg J.M."/>
            <person name="Aoki K."/>
            <person name="Bayne E.H."/>
            <person name="Berlin A.M."/>
            <person name="Desjardins C.A."/>
            <person name="Dobbs E."/>
            <person name="Dukaj L."/>
            <person name="Fan L."/>
            <person name="FitzGerald M.G."/>
            <person name="French C."/>
            <person name="Gujja S."/>
            <person name="Hansen K."/>
            <person name="Keifenheim D."/>
            <person name="Levin J.Z."/>
            <person name="Mosher R.A."/>
            <person name="Mueller C.A."/>
            <person name="Pfiffner J."/>
            <person name="Priest M."/>
            <person name="Russ C."/>
            <person name="Smialowska A."/>
            <person name="Swoboda P."/>
            <person name="Sykes S.M."/>
            <person name="Vaughn M."/>
            <person name="Vengrova S."/>
            <person name="Yoder R."/>
            <person name="Zeng Q."/>
            <person name="Allshire R."/>
            <person name="Baulcombe D."/>
            <person name="Birren B.W."/>
            <person name="Brown W."/>
            <person name="Ekwall K."/>
            <person name="Kellis M."/>
            <person name="Leatherwood J."/>
            <person name="Levin H."/>
            <person name="Margalit H."/>
            <person name="Martienssen R."/>
            <person name="Nieduszynski C.A."/>
            <person name="Spatafora J.W."/>
            <person name="Friedman N."/>
            <person name="Dalgaard J.Z."/>
            <person name="Baumann P."/>
            <person name="Niki H."/>
            <person name="Regev A."/>
            <person name="Nusbaum C."/>
        </authorList>
    </citation>
    <scope>NUCLEOTIDE SEQUENCE [LARGE SCALE GENOMIC DNA]</scope>
    <source>
        <strain evidence="10">OY26 / ATCC MYA-4695 / CBS 11777 / NBRC 106824 / NRRL Y48691</strain>
    </source>
</reference>
<accession>S9W168</accession>
<feature type="transmembrane region" description="Helical" evidence="7">
    <location>
        <begin position="323"/>
        <end position="348"/>
    </location>
</feature>
<evidence type="ECO:0000313" key="9">
    <source>
        <dbReference type="EMBL" id="EPY52254.1"/>
    </source>
</evidence>
<dbReference type="Proteomes" id="UP000015464">
    <property type="component" value="Unassembled WGS sequence"/>
</dbReference>
<feature type="transmembrane region" description="Helical" evidence="7">
    <location>
        <begin position="188"/>
        <end position="210"/>
    </location>
</feature>
<feature type="transmembrane region" description="Helical" evidence="7">
    <location>
        <begin position="256"/>
        <end position="276"/>
    </location>
</feature>
<evidence type="ECO:0000256" key="6">
    <source>
        <dbReference type="ARBA" id="ARBA00038347"/>
    </source>
</evidence>
<name>S9W168_SCHCR</name>
<feature type="transmembrane region" description="Helical" evidence="7">
    <location>
        <begin position="165"/>
        <end position="182"/>
    </location>
</feature>
<evidence type="ECO:0000256" key="1">
    <source>
        <dbReference type="ARBA" id="ARBA00004141"/>
    </source>
</evidence>